<dbReference type="OrthoDB" id="2871992at2"/>
<reference evidence="2 3" key="1">
    <citation type="submission" date="2009-02" db="EMBL/GenBank/DDBJ databases">
        <title>Sequencing of the draft genome and assembly of Dethiobacter alkaliphilus AHT 1.</title>
        <authorList>
            <consortium name="US DOE Joint Genome Institute (JGI-PGF)"/>
            <person name="Lucas S."/>
            <person name="Copeland A."/>
            <person name="Lapidus A."/>
            <person name="Glavina del Rio T."/>
            <person name="Dalin E."/>
            <person name="Tice H."/>
            <person name="Bruce D."/>
            <person name="Goodwin L."/>
            <person name="Pitluck S."/>
            <person name="Larimer F."/>
            <person name="Land M.L."/>
            <person name="Hauser L."/>
            <person name="Muyzer G."/>
        </authorList>
    </citation>
    <scope>NUCLEOTIDE SEQUENCE [LARGE SCALE GENOMIC DNA]</scope>
    <source>
        <strain evidence="2 3">AHT 1</strain>
    </source>
</reference>
<keyword evidence="3" id="KW-1185">Reference proteome</keyword>
<dbReference type="AlphaFoldDB" id="C0GFL5"/>
<evidence type="ECO:0008006" key="4">
    <source>
        <dbReference type="Google" id="ProtNLM"/>
    </source>
</evidence>
<evidence type="ECO:0000256" key="1">
    <source>
        <dbReference type="SAM" id="SignalP"/>
    </source>
</evidence>
<dbReference type="RefSeq" id="WP_008515907.1">
    <property type="nucleotide sequence ID" value="NZ_ACJM01000005.1"/>
</dbReference>
<dbReference type="Proteomes" id="UP000006443">
    <property type="component" value="Unassembled WGS sequence"/>
</dbReference>
<evidence type="ECO:0000313" key="2">
    <source>
        <dbReference type="EMBL" id="EEG77975.1"/>
    </source>
</evidence>
<organism evidence="2 3">
    <name type="scientific">Dethiobacter alkaliphilus AHT 1</name>
    <dbReference type="NCBI Taxonomy" id="555088"/>
    <lineage>
        <taxon>Bacteria</taxon>
        <taxon>Bacillati</taxon>
        <taxon>Bacillota</taxon>
        <taxon>Dethiobacteria</taxon>
        <taxon>Dethiobacterales</taxon>
        <taxon>Dethiobacteraceae</taxon>
        <taxon>Dethiobacter</taxon>
    </lineage>
</organism>
<dbReference type="PROSITE" id="PS51257">
    <property type="entry name" value="PROKAR_LIPOPROTEIN"/>
    <property type="match status" value="1"/>
</dbReference>
<accession>C0GFL5</accession>
<feature type="chain" id="PRO_5039711583" description="Lipoprotein" evidence="1">
    <location>
        <begin position="22"/>
        <end position="171"/>
    </location>
</feature>
<keyword evidence="1" id="KW-0732">Signal</keyword>
<protein>
    <recommendedName>
        <fullName evidence="4">Lipoprotein</fullName>
    </recommendedName>
</protein>
<evidence type="ECO:0000313" key="3">
    <source>
        <dbReference type="Proteomes" id="UP000006443"/>
    </source>
</evidence>
<name>C0GFL5_DETAL</name>
<sequence>MNKKIYFLTLTILFAAGLLLAGCSNDPGEADNNAADYNYEEDAGQEDIIEQYSSTDSQEGVTAQALWIAPELYELAVEEELVTENELEENIIFDLWLSTHSGDLMDFSYEDNVVLSTDNGEISPRNITVISRDSHHPRMLLKFEKSRIEDTENMELLIKGLRNVPKRTFSW</sequence>
<dbReference type="EMBL" id="ACJM01000005">
    <property type="protein sequence ID" value="EEG77975.1"/>
    <property type="molecule type" value="Genomic_DNA"/>
</dbReference>
<gene>
    <name evidence="2" type="ORF">DealDRAFT_1274</name>
</gene>
<comment type="caution">
    <text evidence="2">The sequence shown here is derived from an EMBL/GenBank/DDBJ whole genome shotgun (WGS) entry which is preliminary data.</text>
</comment>
<proteinExistence type="predicted"/>
<dbReference type="STRING" id="555088.DealDRAFT_1274"/>
<feature type="signal peptide" evidence="1">
    <location>
        <begin position="1"/>
        <end position="21"/>
    </location>
</feature>